<feature type="compositionally biased region" description="Polar residues" evidence="1">
    <location>
        <begin position="141"/>
        <end position="173"/>
    </location>
</feature>
<dbReference type="KEGG" id="tgr:Tgr7_0536"/>
<evidence type="ECO:0008006" key="5">
    <source>
        <dbReference type="Google" id="ProtNLM"/>
    </source>
</evidence>
<feature type="compositionally biased region" description="Pro residues" evidence="1">
    <location>
        <begin position="85"/>
        <end position="124"/>
    </location>
</feature>
<dbReference type="AlphaFoldDB" id="B8GLB5"/>
<feature type="region of interest" description="Disordered" evidence="1">
    <location>
        <begin position="65"/>
        <end position="232"/>
    </location>
</feature>
<keyword evidence="2" id="KW-0472">Membrane</keyword>
<dbReference type="Proteomes" id="UP000002383">
    <property type="component" value="Chromosome"/>
</dbReference>
<reference evidence="3 4" key="1">
    <citation type="journal article" date="2011" name="Stand. Genomic Sci.">
        <title>Complete genome sequence of 'Thioalkalivibrio sulfidophilus' HL-EbGr7.</title>
        <authorList>
            <person name="Muyzer G."/>
            <person name="Sorokin D.Y."/>
            <person name="Mavromatis K."/>
            <person name="Lapidus A."/>
            <person name="Clum A."/>
            <person name="Ivanova N."/>
            <person name="Pati A."/>
            <person name="d'Haeseleer P."/>
            <person name="Woyke T."/>
            <person name="Kyrpides N.C."/>
        </authorList>
    </citation>
    <scope>NUCLEOTIDE SEQUENCE [LARGE SCALE GENOMIC DNA]</scope>
    <source>
        <strain evidence="3 4">HL-EbGR7</strain>
    </source>
</reference>
<feature type="transmembrane region" description="Helical" evidence="2">
    <location>
        <begin position="25"/>
        <end position="43"/>
    </location>
</feature>
<feature type="compositionally biased region" description="Basic and acidic residues" evidence="1">
    <location>
        <begin position="271"/>
        <end position="284"/>
    </location>
</feature>
<accession>B8GLB5</accession>
<feature type="region of interest" description="Disordered" evidence="1">
    <location>
        <begin position="271"/>
        <end position="298"/>
    </location>
</feature>
<keyword evidence="2" id="KW-1133">Transmembrane helix</keyword>
<dbReference type="Gene3D" id="2.30.42.10">
    <property type="match status" value="1"/>
</dbReference>
<dbReference type="STRING" id="396588.Tgr7_0536"/>
<evidence type="ECO:0000256" key="1">
    <source>
        <dbReference type="SAM" id="MobiDB-lite"/>
    </source>
</evidence>
<dbReference type="RefSeq" id="WP_012637121.1">
    <property type="nucleotide sequence ID" value="NC_011901.1"/>
</dbReference>
<evidence type="ECO:0000313" key="4">
    <source>
        <dbReference type="Proteomes" id="UP000002383"/>
    </source>
</evidence>
<gene>
    <name evidence="3" type="ordered locus">Tgr7_0536</name>
</gene>
<dbReference type="eggNOG" id="COG0810">
    <property type="taxonomic scope" value="Bacteria"/>
</dbReference>
<dbReference type="OrthoDB" id="7057177at2"/>
<evidence type="ECO:0000256" key="2">
    <source>
        <dbReference type="SAM" id="Phobius"/>
    </source>
</evidence>
<dbReference type="HOGENOM" id="CLU_508919_0_0_6"/>
<feature type="compositionally biased region" description="Basic and acidic residues" evidence="1">
    <location>
        <begin position="222"/>
        <end position="232"/>
    </location>
</feature>
<name>B8GLB5_THISH</name>
<keyword evidence="2" id="KW-0812">Transmembrane</keyword>
<dbReference type="SUPFAM" id="SSF50156">
    <property type="entry name" value="PDZ domain-like"/>
    <property type="match status" value="1"/>
</dbReference>
<evidence type="ECO:0000313" key="3">
    <source>
        <dbReference type="EMBL" id="ACL71633.1"/>
    </source>
</evidence>
<keyword evidence="4" id="KW-1185">Reference proteome</keyword>
<organism evidence="3 4">
    <name type="scientific">Thioalkalivibrio sulfidiphilus (strain HL-EbGR7)</name>
    <dbReference type="NCBI Taxonomy" id="396588"/>
    <lineage>
        <taxon>Bacteria</taxon>
        <taxon>Pseudomonadati</taxon>
        <taxon>Pseudomonadota</taxon>
        <taxon>Gammaproteobacteria</taxon>
        <taxon>Chromatiales</taxon>
        <taxon>Ectothiorhodospiraceae</taxon>
        <taxon>Thioalkalivibrio</taxon>
    </lineage>
</organism>
<protein>
    <recommendedName>
        <fullName evidence="5">PDZ domain-containing protein</fullName>
    </recommendedName>
</protein>
<proteinExistence type="predicted"/>
<dbReference type="EMBL" id="CP001339">
    <property type="protein sequence ID" value="ACL71633.1"/>
    <property type="molecule type" value="Genomic_DNA"/>
</dbReference>
<feature type="compositionally biased region" description="Polar residues" evidence="1">
    <location>
        <begin position="202"/>
        <end position="213"/>
    </location>
</feature>
<sequence>MSAVLNTPMLPWTPVPEEDQRFRRVLLVVLAIFLLLSLIMPWLPVPQRAPFETVEVPRRVAELVLERQQPPPPPVPEPRVEEPAAPLPEPEPVVAVPEPPPQPVPVPEPPPQVVQPPTPEPPQPTARERARSSGLLAFSEDLSQLRDNPSTETLRSQQLSTGGASESPQERSVITSRTGGSSGGIDSGSLSRDTAGGGQLAGRQTAQVTSSVDTGAGAATRRAQERRASRTDEEIQLVFDRNKSAIYAIYNRALRTNPTLRGKLVLRLTIEPHRPGERGADRQQRTQRRGSGTTPDAACTAAGFRGQGRERHHHHLSHRLLPVMNPRAQSWMLAAALSWGGTACAGNAVPELTGVMHGTSEPRALFRGPGEDEQWRRPGDAVGPCLLAQVSTDHVMLDCPGGAARMDLNGSGSVLAPLADTSHDTVELTLDGPGLKALILDRQRLVNQASLEPVAVDGVIQAWRLQHLAPDSELIDLGLTLMEGDLITAVNNIPVSQSAAVIETLKASADQEGVLLSVVREGRPLHVTARWGQTH</sequence>
<dbReference type="InterPro" id="IPR036034">
    <property type="entry name" value="PDZ_sf"/>
</dbReference>